<evidence type="ECO:0000256" key="4">
    <source>
        <dbReference type="ARBA" id="ARBA00022692"/>
    </source>
</evidence>
<organism evidence="12 13">
    <name type="scientific">Paraburkholderia tropica</name>
    <dbReference type="NCBI Taxonomy" id="92647"/>
    <lineage>
        <taxon>Bacteria</taxon>
        <taxon>Pseudomonadati</taxon>
        <taxon>Pseudomonadota</taxon>
        <taxon>Betaproteobacteria</taxon>
        <taxon>Burkholderiales</taxon>
        <taxon>Burkholderiaceae</taxon>
        <taxon>Paraburkholderia</taxon>
    </lineage>
</organism>
<comment type="subunit">
    <text evidence="2">The complex is composed of two ATP-binding proteins (CysA), two transmembrane proteins (CysT and CysW) and a solute-binding protein (CysP).</text>
</comment>
<dbReference type="Gene3D" id="1.10.3720.10">
    <property type="entry name" value="MetI-like"/>
    <property type="match status" value="1"/>
</dbReference>
<feature type="transmembrane region" description="Helical" evidence="10">
    <location>
        <begin position="269"/>
        <end position="289"/>
    </location>
</feature>
<keyword evidence="6" id="KW-0764">Sulfate transport</keyword>
<evidence type="ECO:0000256" key="8">
    <source>
        <dbReference type="ARBA" id="ARBA00025323"/>
    </source>
</evidence>
<comment type="subcellular location">
    <subcellularLocation>
        <location evidence="1">Cell membrane</location>
        <topology evidence="1">Multi-pass membrane protein</topology>
    </subcellularLocation>
</comment>
<evidence type="ECO:0000313" key="12">
    <source>
        <dbReference type="EMBL" id="PXX05293.1"/>
    </source>
</evidence>
<comment type="caution">
    <text evidence="12">The sequence shown here is derived from an EMBL/GenBank/DDBJ whole genome shotgun (WGS) entry which is preliminary data.</text>
</comment>
<dbReference type="Pfam" id="PF00528">
    <property type="entry name" value="BPD_transp_1"/>
    <property type="match status" value="1"/>
</dbReference>
<evidence type="ECO:0000256" key="10">
    <source>
        <dbReference type="SAM" id="Phobius"/>
    </source>
</evidence>
<feature type="transmembrane region" description="Helical" evidence="10">
    <location>
        <begin position="41"/>
        <end position="67"/>
    </location>
</feature>
<keyword evidence="4 10" id="KW-0812">Transmembrane</keyword>
<dbReference type="PROSITE" id="PS50928">
    <property type="entry name" value="ABC_TM1"/>
    <property type="match status" value="1"/>
</dbReference>
<dbReference type="InterPro" id="IPR011866">
    <property type="entry name" value="CysW_permease"/>
</dbReference>
<evidence type="ECO:0000256" key="6">
    <source>
        <dbReference type="ARBA" id="ARBA00023032"/>
    </source>
</evidence>
<sequence length="299" mass="32460">MNAPQSPATLERRDDTRNASRTPARRRINDTLTSEPRLARALVIAIGTVFLGLFLILPFAAIFSAALSSGLSAFLDALRDPDALSAMRLTAIVALISVPLNTVFGFAVAWLVAHFDFFGKSLLKTLIDLPFSVSPVIAGLLFMLVFGAQGPFWPWLQQHHVDIVFALPGLVLATTFVTLSFVARELIPLMEAQGSDEEQAALVLGATAWQMSWRVTLPRVRLGLLYGVVITNARAMGEFGAVSVVSGHVPGLTNTLPLYVQVMYDGYNFAGAFAAASLLAFIAMATLAIKHRLERRIRH</sequence>
<evidence type="ECO:0000256" key="2">
    <source>
        <dbReference type="ARBA" id="ARBA00011779"/>
    </source>
</evidence>
<keyword evidence="5 10" id="KW-1133">Transmembrane helix</keyword>
<evidence type="ECO:0000256" key="5">
    <source>
        <dbReference type="ARBA" id="ARBA00022989"/>
    </source>
</evidence>
<feature type="domain" description="ABC transmembrane type-1" evidence="11">
    <location>
        <begin position="87"/>
        <end position="290"/>
    </location>
</feature>
<feature type="region of interest" description="Disordered" evidence="9">
    <location>
        <begin position="1"/>
        <end position="24"/>
    </location>
</feature>
<dbReference type="InterPro" id="IPR035906">
    <property type="entry name" value="MetI-like_sf"/>
</dbReference>
<dbReference type="InterPro" id="IPR000515">
    <property type="entry name" value="MetI-like"/>
</dbReference>
<protein>
    <submittedName>
        <fullName evidence="12">Sulfate transport system permease protein</fullName>
    </submittedName>
</protein>
<proteinExistence type="predicted"/>
<dbReference type="CDD" id="cd06261">
    <property type="entry name" value="TM_PBP2"/>
    <property type="match status" value="1"/>
</dbReference>
<evidence type="ECO:0000256" key="3">
    <source>
        <dbReference type="ARBA" id="ARBA00022448"/>
    </source>
</evidence>
<dbReference type="InterPro" id="IPR005667">
    <property type="entry name" value="Sulph_transpt2"/>
</dbReference>
<dbReference type="PANTHER" id="PTHR30406:SF1">
    <property type="entry name" value="SULFATE TRANSPORT SYSTEM PERMEASE PROTEIN CYSW"/>
    <property type="match status" value="1"/>
</dbReference>
<feature type="transmembrane region" description="Helical" evidence="10">
    <location>
        <begin position="87"/>
        <end position="113"/>
    </location>
</feature>
<dbReference type="NCBIfam" id="TIGR00969">
    <property type="entry name" value="3a0106s02"/>
    <property type="match status" value="1"/>
</dbReference>
<evidence type="ECO:0000259" key="11">
    <source>
        <dbReference type="PROSITE" id="PS50928"/>
    </source>
</evidence>
<dbReference type="NCBIfam" id="TIGR02140">
    <property type="entry name" value="permease_CysW"/>
    <property type="match status" value="1"/>
</dbReference>
<feature type="transmembrane region" description="Helical" evidence="10">
    <location>
        <begin position="125"/>
        <end position="148"/>
    </location>
</feature>
<comment type="function">
    <text evidence="8">Part of the ABC transporter complex CysAWTP (TC 3.A.1.6.1) involved in sulfate/thiosulfate import. Probably responsible for the translocation of the substrate across the membrane.</text>
</comment>
<evidence type="ECO:0000256" key="9">
    <source>
        <dbReference type="SAM" id="MobiDB-lite"/>
    </source>
</evidence>
<evidence type="ECO:0000256" key="1">
    <source>
        <dbReference type="ARBA" id="ARBA00004651"/>
    </source>
</evidence>
<reference evidence="12 13" key="1">
    <citation type="submission" date="2018-05" db="EMBL/GenBank/DDBJ databases">
        <title>Genomic Encyclopedia of Type Strains, Phase IV (KMG-V): Genome sequencing to study the core and pangenomes of soil and plant-associated prokaryotes.</title>
        <authorList>
            <person name="Whitman W."/>
        </authorList>
    </citation>
    <scope>NUCLEOTIDE SEQUENCE [LARGE SCALE GENOMIC DNA]</scope>
    <source>
        <strain evidence="12 13">SIr-6563</strain>
    </source>
</reference>
<evidence type="ECO:0000256" key="7">
    <source>
        <dbReference type="ARBA" id="ARBA00023136"/>
    </source>
</evidence>
<keyword evidence="7 10" id="KW-0472">Membrane</keyword>
<dbReference type="RefSeq" id="WP_110329868.1">
    <property type="nucleotide sequence ID" value="NZ_QJJV01000042.1"/>
</dbReference>
<feature type="transmembrane region" description="Helical" evidence="10">
    <location>
        <begin position="163"/>
        <end position="183"/>
    </location>
</feature>
<dbReference type="Proteomes" id="UP000247515">
    <property type="component" value="Unassembled WGS sequence"/>
</dbReference>
<dbReference type="SUPFAM" id="SSF161098">
    <property type="entry name" value="MetI-like"/>
    <property type="match status" value="1"/>
</dbReference>
<feature type="transmembrane region" description="Helical" evidence="10">
    <location>
        <begin position="224"/>
        <end position="249"/>
    </location>
</feature>
<dbReference type="EMBL" id="QJJV01000042">
    <property type="protein sequence ID" value="PXX05293.1"/>
    <property type="molecule type" value="Genomic_DNA"/>
</dbReference>
<keyword evidence="13" id="KW-1185">Reference proteome</keyword>
<keyword evidence="3" id="KW-0813">Transport</keyword>
<name>A0ABX5MDX0_9BURK</name>
<dbReference type="PANTHER" id="PTHR30406">
    <property type="entry name" value="SULFATE TRANSPORT SYSTEM PERMEASE PROTEIN"/>
    <property type="match status" value="1"/>
</dbReference>
<evidence type="ECO:0000313" key="13">
    <source>
        <dbReference type="Proteomes" id="UP000247515"/>
    </source>
</evidence>
<gene>
    <name evidence="12" type="ORF">C7400_14244</name>
</gene>
<accession>A0ABX5MDX0</accession>